<dbReference type="Proteomes" id="UP000199598">
    <property type="component" value="Unassembled WGS sequence"/>
</dbReference>
<evidence type="ECO:0000313" key="1">
    <source>
        <dbReference type="EMBL" id="SFL15739.1"/>
    </source>
</evidence>
<dbReference type="RefSeq" id="WP_093523826.1">
    <property type="nucleotide sequence ID" value="NZ_FOSK01000018.1"/>
</dbReference>
<dbReference type="InterPro" id="IPR037203">
    <property type="entry name" value="T3SS_needle-like_sf"/>
</dbReference>
<dbReference type="EMBL" id="FOSK01000018">
    <property type="protein sequence ID" value="SFL15739.1"/>
    <property type="molecule type" value="Genomic_DNA"/>
</dbReference>
<organism evidence="1 2">
    <name type="scientific">Pseudovibrio ascidiaceicola</name>
    <dbReference type="NCBI Taxonomy" id="285279"/>
    <lineage>
        <taxon>Bacteria</taxon>
        <taxon>Pseudomonadati</taxon>
        <taxon>Pseudomonadota</taxon>
        <taxon>Alphaproteobacteria</taxon>
        <taxon>Hyphomicrobiales</taxon>
        <taxon>Stappiaceae</taxon>
        <taxon>Pseudovibrio</taxon>
    </lineage>
</organism>
<protein>
    <submittedName>
        <fullName evidence="1">Uncharacterized protein</fullName>
    </submittedName>
</protein>
<evidence type="ECO:0000313" key="2">
    <source>
        <dbReference type="Proteomes" id="UP000199598"/>
    </source>
</evidence>
<name>A0A1I4FDZ1_9HYPH</name>
<dbReference type="SUPFAM" id="SSF140129">
    <property type="entry name" value="MxiH-like"/>
    <property type="match status" value="1"/>
</dbReference>
<proteinExistence type="predicted"/>
<reference evidence="1 2" key="1">
    <citation type="submission" date="2016-10" db="EMBL/GenBank/DDBJ databases">
        <authorList>
            <person name="Varghese N."/>
            <person name="Submissions S."/>
        </authorList>
    </citation>
    <scope>NUCLEOTIDE SEQUENCE [LARGE SCALE GENOMIC DNA]</scope>
    <source>
        <strain evidence="1 2">DSM 16392</strain>
    </source>
</reference>
<comment type="caution">
    <text evidence="1">The sequence shown here is derived from an EMBL/GenBank/DDBJ whole genome shotgun (WGS) entry which is preliminary data.</text>
</comment>
<keyword evidence="2" id="KW-1185">Reference proteome</keyword>
<accession>A0A1I4FDZ1</accession>
<gene>
    <name evidence="1" type="ORF">SAMN04488518_11888</name>
</gene>
<sequence length="96" mass="10463">MATFIDGVQGSITSTSPGQLQDTAGMNSLAISVRFQSEMDKINDKIIDTQKSNLAETEKMFTLQLLVNTYTTMGQTRTSMVKAHADMVKACARNIA</sequence>